<evidence type="ECO:0000256" key="7">
    <source>
        <dbReference type="SAM" id="MobiDB-lite"/>
    </source>
</evidence>
<evidence type="ECO:0000256" key="1">
    <source>
        <dbReference type="ARBA" id="ARBA00000971"/>
    </source>
</evidence>
<keyword evidence="10" id="KW-1185">Reference proteome</keyword>
<dbReference type="PROSITE" id="PS50059">
    <property type="entry name" value="FKBP_PPIASE"/>
    <property type="match status" value="1"/>
</dbReference>
<evidence type="ECO:0000256" key="6">
    <source>
        <dbReference type="PROSITE-ProRule" id="PRU00277"/>
    </source>
</evidence>
<comment type="similarity">
    <text evidence="2">Belongs to the FKBP-type PPIase family.</text>
</comment>
<accession>A0ABU2GDS6</accession>
<feature type="region of interest" description="Disordered" evidence="7">
    <location>
        <begin position="1"/>
        <end position="36"/>
    </location>
</feature>
<evidence type="ECO:0000313" key="9">
    <source>
        <dbReference type="EMBL" id="MDS0298957.1"/>
    </source>
</evidence>
<sequence>MSDEQQAEAAEAEADAAEDVEEEVAEEETEGGIQDGDFVRLAYTVRTVEDDTVVDTTDEEVAEEAEIDTDEYDFEPRVIIVGAGHIFESVDDALVGAEVGDTDTVEIPAAEAFGEFDDDEVRTVSANKIDEDDRYPGAQVQVDGDQGRVETIIGGRARVNFNHPLAGEDLEYEYEILELVDDREEQAEGLLGMYLQQVPEVWIQTDEEEEEQVVESDDDDDEGEPETETVTTEKETLYIEATQQMTMNQQWMFSKQQIAQDLMDRLDLDRVIVQETIDGMGGMMGGMGGMMGGMGGGGGADAEDIEAAMEDVDVDADELVEELEEGDLDVEADADEE</sequence>
<comment type="caution">
    <text evidence="9">The sequence shown here is derived from an EMBL/GenBank/DDBJ whole genome shotgun (WGS) entry which is preliminary data.</text>
</comment>
<evidence type="ECO:0000256" key="2">
    <source>
        <dbReference type="ARBA" id="ARBA00006577"/>
    </source>
</evidence>
<gene>
    <name evidence="9" type="ORF">NDI76_09380</name>
</gene>
<feature type="compositionally biased region" description="Acidic residues" evidence="7">
    <location>
        <begin position="1"/>
        <end position="30"/>
    </location>
</feature>
<dbReference type="EMBL" id="JAMQOP010000001">
    <property type="protein sequence ID" value="MDS0298957.1"/>
    <property type="molecule type" value="Genomic_DNA"/>
</dbReference>
<dbReference type="Proteomes" id="UP001257060">
    <property type="component" value="Unassembled WGS sequence"/>
</dbReference>
<evidence type="ECO:0000259" key="8">
    <source>
        <dbReference type="PROSITE" id="PS50059"/>
    </source>
</evidence>
<dbReference type="SUPFAM" id="SSF54534">
    <property type="entry name" value="FKBP-like"/>
    <property type="match status" value="1"/>
</dbReference>
<keyword evidence="4 6" id="KW-0697">Rotamase</keyword>
<dbReference type="Pfam" id="PF00254">
    <property type="entry name" value="FKBP_C"/>
    <property type="match status" value="1"/>
</dbReference>
<reference evidence="9 10" key="1">
    <citation type="submission" date="2022-06" db="EMBL/GenBank/DDBJ databases">
        <title>Halogeometricum sp. a new haloarchaeum isolate from saline soil.</title>
        <authorList>
            <person name="Strakova D."/>
            <person name="Galisteo C."/>
            <person name="Sanchez-Porro C."/>
            <person name="Ventosa A."/>
        </authorList>
    </citation>
    <scope>NUCLEOTIDE SEQUENCE [LARGE SCALE GENOMIC DNA]</scope>
    <source>
        <strain evidence="9 10">S1BR25-6</strain>
    </source>
</reference>
<dbReference type="InterPro" id="IPR048261">
    <property type="entry name" value="SlpA/SlyD-like_ins_sf"/>
</dbReference>
<dbReference type="InterPro" id="IPR046357">
    <property type="entry name" value="PPIase_dom_sf"/>
</dbReference>
<dbReference type="GO" id="GO:0016853">
    <property type="term" value="F:isomerase activity"/>
    <property type="evidence" value="ECO:0007669"/>
    <property type="project" value="UniProtKB-KW"/>
</dbReference>
<protein>
    <recommendedName>
        <fullName evidence="3 6">peptidylprolyl isomerase</fullName>
        <ecNumber evidence="3 6">5.2.1.8</ecNumber>
    </recommendedName>
</protein>
<dbReference type="Gene3D" id="3.10.50.40">
    <property type="match status" value="1"/>
</dbReference>
<dbReference type="Pfam" id="PF22199">
    <property type="entry name" value="FKBP26_IF"/>
    <property type="match status" value="1"/>
</dbReference>
<dbReference type="PANTHER" id="PTHR47861:SF2">
    <property type="entry name" value="LONG-TYPE PEPTIDYL-PROLYL CIS-TRANS ISOMERASE"/>
    <property type="match status" value="1"/>
</dbReference>
<dbReference type="RefSeq" id="WP_310923752.1">
    <property type="nucleotide sequence ID" value="NZ_JAMQOP010000001.1"/>
</dbReference>
<evidence type="ECO:0000256" key="5">
    <source>
        <dbReference type="ARBA" id="ARBA00023235"/>
    </source>
</evidence>
<dbReference type="EC" id="5.2.1.8" evidence="3 6"/>
<organism evidence="9 10">
    <name type="scientific">Halogeometricum salsisoli</name>
    <dbReference type="NCBI Taxonomy" id="2950536"/>
    <lineage>
        <taxon>Archaea</taxon>
        <taxon>Methanobacteriati</taxon>
        <taxon>Methanobacteriota</taxon>
        <taxon>Stenosarchaea group</taxon>
        <taxon>Halobacteria</taxon>
        <taxon>Halobacteriales</taxon>
        <taxon>Haloferacaceae</taxon>
        <taxon>Halogeometricum</taxon>
    </lineage>
</organism>
<feature type="domain" description="PPIase FKBP-type" evidence="8">
    <location>
        <begin position="36"/>
        <end position="115"/>
    </location>
</feature>
<dbReference type="PANTHER" id="PTHR47861">
    <property type="entry name" value="FKBP-TYPE PEPTIDYL-PROLYL CIS-TRANS ISOMERASE SLYD"/>
    <property type="match status" value="1"/>
</dbReference>
<comment type="catalytic activity">
    <reaction evidence="1 6">
        <text>[protein]-peptidylproline (omega=180) = [protein]-peptidylproline (omega=0)</text>
        <dbReference type="Rhea" id="RHEA:16237"/>
        <dbReference type="Rhea" id="RHEA-COMP:10747"/>
        <dbReference type="Rhea" id="RHEA-COMP:10748"/>
        <dbReference type="ChEBI" id="CHEBI:83833"/>
        <dbReference type="ChEBI" id="CHEBI:83834"/>
        <dbReference type="EC" id="5.2.1.8"/>
    </reaction>
</comment>
<dbReference type="Gene3D" id="2.40.10.330">
    <property type="match status" value="1"/>
</dbReference>
<proteinExistence type="inferred from homology"/>
<feature type="compositionally biased region" description="Acidic residues" evidence="7">
    <location>
        <begin position="206"/>
        <end position="227"/>
    </location>
</feature>
<evidence type="ECO:0000256" key="3">
    <source>
        <dbReference type="ARBA" id="ARBA00013194"/>
    </source>
</evidence>
<evidence type="ECO:0000256" key="4">
    <source>
        <dbReference type="ARBA" id="ARBA00023110"/>
    </source>
</evidence>
<dbReference type="InterPro" id="IPR001179">
    <property type="entry name" value="PPIase_FKBP_dom"/>
</dbReference>
<evidence type="ECO:0000313" key="10">
    <source>
        <dbReference type="Proteomes" id="UP001257060"/>
    </source>
</evidence>
<keyword evidence="5 6" id="KW-0413">Isomerase</keyword>
<feature type="region of interest" description="Disordered" evidence="7">
    <location>
        <begin position="206"/>
        <end position="231"/>
    </location>
</feature>
<dbReference type="InterPro" id="IPR054016">
    <property type="entry name" value="FKBP26_IF"/>
</dbReference>
<name>A0ABU2GDS6_9EURY</name>